<name>C6Y3M9_PEDHD</name>
<evidence type="ECO:0000256" key="1">
    <source>
        <dbReference type="SAM" id="Phobius"/>
    </source>
</evidence>
<dbReference type="OrthoDB" id="673785at2"/>
<dbReference type="Proteomes" id="UP000000852">
    <property type="component" value="Chromosome"/>
</dbReference>
<dbReference type="KEGG" id="phe:Phep_1090"/>
<keyword evidence="1" id="KW-0812">Transmembrane</keyword>
<proteinExistence type="predicted"/>
<keyword evidence="3" id="KW-1185">Reference proteome</keyword>
<evidence type="ECO:0000313" key="3">
    <source>
        <dbReference type="Proteomes" id="UP000000852"/>
    </source>
</evidence>
<keyword evidence="1" id="KW-0472">Membrane</keyword>
<gene>
    <name evidence="2" type="ordered locus">Phep_1090</name>
</gene>
<reference evidence="2 3" key="1">
    <citation type="journal article" date="2009" name="Stand. Genomic Sci.">
        <title>Complete genome sequence of Pedobacter heparinus type strain (HIM 762-3).</title>
        <authorList>
            <person name="Han C."/>
            <person name="Spring S."/>
            <person name="Lapidus A."/>
            <person name="Del Rio T.G."/>
            <person name="Tice H."/>
            <person name="Copeland A."/>
            <person name="Cheng J.F."/>
            <person name="Lucas S."/>
            <person name="Chen F."/>
            <person name="Nolan M."/>
            <person name="Bruce D."/>
            <person name="Goodwin L."/>
            <person name="Pitluck S."/>
            <person name="Ivanova N."/>
            <person name="Mavromatis K."/>
            <person name="Mikhailova N."/>
            <person name="Pati A."/>
            <person name="Chen A."/>
            <person name="Palaniappan K."/>
            <person name="Land M."/>
            <person name="Hauser L."/>
            <person name="Chang Y.J."/>
            <person name="Jeffries C.C."/>
            <person name="Saunders E."/>
            <person name="Chertkov O."/>
            <person name="Brettin T."/>
            <person name="Goker M."/>
            <person name="Rohde M."/>
            <person name="Bristow J."/>
            <person name="Eisen J.A."/>
            <person name="Markowitz V."/>
            <person name="Hugenholtz P."/>
            <person name="Kyrpides N.C."/>
            <person name="Klenk H.P."/>
            <person name="Detter J.C."/>
        </authorList>
    </citation>
    <scope>NUCLEOTIDE SEQUENCE [LARGE SCALE GENOMIC DNA]</scope>
    <source>
        <strain evidence="3">ATCC 13125 / DSM 2366 / CIP 104194 / JCM 7457 / NBRC 12017 / NCIMB 9290 / NRRL B-14731 / HIM 762-3</strain>
    </source>
</reference>
<dbReference type="RefSeq" id="WP_012781252.1">
    <property type="nucleotide sequence ID" value="NC_013061.1"/>
</dbReference>
<protein>
    <submittedName>
        <fullName evidence="2">Uncharacterized protein</fullName>
    </submittedName>
</protein>
<dbReference type="EMBL" id="CP001681">
    <property type="protein sequence ID" value="ACU03308.1"/>
    <property type="molecule type" value="Genomic_DNA"/>
</dbReference>
<sequence length="358" mass="40693">MRKFYYLLIIVAVLSSLPILYLTIRYAVKQRAATYNFKRNLLGVVKGHRNLLGVVKGHKAIDIKYNSYYLAGEAGSSVYLASGTAIGHLLKVGPLLRDTVSINLELNRQEVKLKGSYKAYVDSSSFYLYNGLERSILKGMTGVWKAAVYGIKAPYFAQLQPLGTQTMFFRFIDTDTRANSLRKVTGNGESMSNTGIFEKQVDGLFCTDGMLRYNRQLHMLTYVYHYRNEILLIDTNLNLVKKIKTIDPIDSARFKVDQLRAEKSFTFASPTLMVNANCSNQGKYLFVQSKLMGKDEDLMLFRKSAAIDVYDLEKQVYCYSFYLPKYKDVPISSFKVLGNSLYAVAGQYLTRYALELPE</sequence>
<keyword evidence="1" id="KW-1133">Transmembrane helix</keyword>
<dbReference type="STRING" id="485917.Phep_1090"/>
<feature type="transmembrane region" description="Helical" evidence="1">
    <location>
        <begin position="6"/>
        <end position="28"/>
    </location>
</feature>
<evidence type="ECO:0000313" key="2">
    <source>
        <dbReference type="EMBL" id="ACU03308.1"/>
    </source>
</evidence>
<dbReference type="AlphaFoldDB" id="C6Y3M9"/>
<accession>C6Y3M9</accession>
<organism evidence="2 3">
    <name type="scientific">Pedobacter heparinus (strain ATCC 13125 / DSM 2366 / CIP 104194 / JCM 7457 / NBRC 12017 / NCIMB 9290 / NRRL B-14731 / HIM 762-3)</name>
    <dbReference type="NCBI Taxonomy" id="485917"/>
    <lineage>
        <taxon>Bacteria</taxon>
        <taxon>Pseudomonadati</taxon>
        <taxon>Bacteroidota</taxon>
        <taxon>Sphingobacteriia</taxon>
        <taxon>Sphingobacteriales</taxon>
        <taxon>Sphingobacteriaceae</taxon>
        <taxon>Pedobacter</taxon>
    </lineage>
</organism>
<dbReference type="HOGENOM" id="CLU_042391_0_0_10"/>
<dbReference type="eggNOG" id="ENOG502Z9VN">
    <property type="taxonomic scope" value="Bacteria"/>
</dbReference>